<keyword evidence="4 8" id="KW-0812">Transmembrane</keyword>
<dbReference type="Proteomes" id="UP001367676">
    <property type="component" value="Unassembled WGS sequence"/>
</dbReference>
<evidence type="ECO:0000256" key="8">
    <source>
        <dbReference type="SAM" id="Phobius"/>
    </source>
</evidence>
<evidence type="ECO:0008006" key="14">
    <source>
        <dbReference type="Google" id="ProtNLM"/>
    </source>
</evidence>
<dbReference type="InterPro" id="IPR027815">
    <property type="entry name" value="CSC1/OSCA1-like_cyt"/>
</dbReference>
<dbReference type="Pfam" id="PF02714">
    <property type="entry name" value="RSN1_7TM"/>
    <property type="match status" value="1"/>
</dbReference>
<protein>
    <recommendedName>
        <fullName evidence="14">CSC1-like protein 2</fullName>
    </recommendedName>
</protein>
<dbReference type="InterPro" id="IPR032880">
    <property type="entry name" value="CSC1/OSCA1-like_N"/>
</dbReference>
<feature type="domain" description="CSC1/OSCA1-like 7TM region" evidence="9">
    <location>
        <begin position="449"/>
        <end position="708"/>
    </location>
</feature>
<feature type="transmembrane region" description="Helical" evidence="8">
    <location>
        <begin position="218"/>
        <end position="237"/>
    </location>
</feature>
<dbReference type="InterPro" id="IPR003864">
    <property type="entry name" value="CSC1/OSCA1-like_7TM"/>
</dbReference>
<evidence type="ECO:0000256" key="4">
    <source>
        <dbReference type="ARBA" id="ARBA00022692"/>
    </source>
</evidence>
<feature type="compositionally biased region" description="Basic and acidic residues" evidence="7">
    <location>
        <begin position="26"/>
        <end position="41"/>
    </location>
</feature>
<dbReference type="Pfam" id="PF14703">
    <property type="entry name" value="PHM7_cyt"/>
    <property type="match status" value="1"/>
</dbReference>
<evidence type="ECO:0000313" key="12">
    <source>
        <dbReference type="EMBL" id="KAK7600737.1"/>
    </source>
</evidence>
<feature type="domain" description="CSC1/OSCA1-like N-terminal transmembrane" evidence="10">
    <location>
        <begin position="69"/>
        <end position="230"/>
    </location>
</feature>
<dbReference type="PANTHER" id="PTHR13018">
    <property type="entry name" value="PROBABLE MEMBRANE PROTEIN DUF221-RELATED"/>
    <property type="match status" value="1"/>
</dbReference>
<evidence type="ECO:0000256" key="7">
    <source>
        <dbReference type="SAM" id="MobiDB-lite"/>
    </source>
</evidence>
<dbReference type="GO" id="GO:0005886">
    <property type="term" value="C:plasma membrane"/>
    <property type="evidence" value="ECO:0007669"/>
    <property type="project" value="TreeGrafter"/>
</dbReference>
<dbReference type="Pfam" id="PF13967">
    <property type="entry name" value="RSN1_TM"/>
    <property type="match status" value="1"/>
</dbReference>
<evidence type="ECO:0000256" key="5">
    <source>
        <dbReference type="ARBA" id="ARBA00022989"/>
    </source>
</evidence>
<gene>
    <name evidence="12" type="ORF">V9T40_009875</name>
</gene>
<accession>A0AAN9Y7L5</accession>
<reference evidence="12 13" key="1">
    <citation type="submission" date="2024-03" db="EMBL/GenBank/DDBJ databases">
        <title>Adaptation during the transition from Ophiocordyceps entomopathogen to insect associate is accompanied by gene loss and intensified selection.</title>
        <authorList>
            <person name="Ward C.M."/>
            <person name="Onetto C.A."/>
            <person name="Borneman A.R."/>
        </authorList>
    </citation>
    <scope>NUCLEOTIDE SEQUENCE [LARGE SCALE GENOMIC DNA]</scope>
    <source>
        <strain evidence="12">AWRI1</strain>
        <tissue evidence="12">Single Adult Female</tissue>
    </source>
</reference>
<evidence type="ECO:0000256" key="2">
    <source>
        <dbReference type="ARBA" id="ARBA00007779"/>
    </source>
</evidence>
<name>A0AAN9Y7L5_9HEMI</name>
<feature type="transmembrane region" description="Helical" evidence="8">
    <location>
        <begin position="492"/>
        <end position="510"/>
    </location>
</feature>
<comment type="subcellular location">
    <subcellularLocation>
        <location evidence="1">Membrane</location>
        <topology evidence="1">Multi-pass membrane protein</topology>
    </subcellularLocation>
</comment>
<feature type="domain" description="CSC1/OSCA1-like cytosolic" evidence="11">
    <location>
        <begin position="254"/>
        <end position="436"/>
    </location>
</feature>
<comment type="caution">
    <text evidence="12">The sequence shown here is derived from an EMBL/GenBank/DDBJ whole genome shotgun (WGS) entry which is preliminary data.</text>
</comment>
<dbReference type="AlphaFoldDB" id="A0AAN9Y7L5"/>
<evidence type="ECO:0000259" key="10">
    <source>
        <dbReference type="Pfam" id="PF13967"/>
    </source>
</evidence>
<keyword evidence="6 8" id="KW-0472">Membrane</keyword>
<feature type="transmembrane region" description="Helical" evidence="8">
    <location>
        <begin position="451"/>
        <end position="472"/>
    </location>
</feature>
<feature type="transmembrane region" description="Helical" evidence="8">
    <location>
        <begin position="172"/>
        <end position="198"/>
    </location>
</feature>
<evidence type="ECO:0000256" key="3">
    <source>
        <dbReference type="ARBA" id="ARBA00022448"/>
    </source>
</evidence>
<feature type="transmembrane region" description="Helical" evidence="8">
    <location>
        <begin position="69"/>
        <end position="86"/>
    </location>
</feature>
<proteinExistence type="inferred from homology"/>
<evidence type="ECO:0000256" key="6">
    <source>
        <dbReference type="ARBA" id="ARBA00023136"/>
    </source>
</evidence>
<feature type="transmembrane region" description="Helical" evidence="8">
    <location>
        <begin position="531"/>
        <end position="557"/>
    </location>
</feature>
<comment type="similarity">
    <text evidence="2">Belongs to the CSC1 (TC 1.A.17) family.</text>
</comment>
<evidence type="ECO:0000259" key="11">
    <source>
        <dbReference type="Pfam" id="PF14703"/>
    </source>
</evidence>
<keyword evidence="5 8" id="KW-1133">Transmembrane helix</keyword>
<feature type="transmembrane region" description="Helical" evidence="8">
    <location>
        <begin position="690"/>
        <end position="712"/>
    </location>
</feature>
<sequence length="842" mass="96609">MHDCIHSTSDNRHPVLCPLPSQQSSRFDDMTSADDKISPGREKCENRGYPNRTGFTFLGPEYEGIPENLILNLVGWILLLLFFAVMRKRAWDYGRLALMHKDNDRWTRLFYGTLDENVGPVDENQTSPTDSSITLDHGLFSWIFATFRIKDEHILTKCGLDSVQYLSFQRNVILLLGIITLVSLGIVLPINFTGKVLVDSYFSFGHTTVGNLNSDSHWLWIHITIAILYLPLSIVIMRRFSLKLQPEIIDSVCRTLMIADIPRRYCDVSDLTRHFKSAYPEYEVQSIQLAYDITKVSKLDQERDAAHQARVYCEDYFKATGKRLTVQPFICGYLFSCCGNVTTNNSLEAINYYACKEDRLLAEIEAAKSKSLMKPLGIAFVTMGSFEAAKRVYDDHKYDVKKCASYPRTSAVSSLLQPHLWTVKFAPPPQDIFWENLSESSTNRTWKTTMINTFLVVILFFLTTPPIVLVTFEKLDLGKLHTNNPLLSDTVPTLLLWSFAALLPAIVIKSDQWLNHWTRSERNHAIMRKTFIFLLFMVVILPSLGLVSIQAFLHFALTRQNDESYRWNCIFLPDKGAFFVNYVITSSLIGTGLELIRFPELFLYASRVFLSRSRADTVSARKLVLWEFPFGVHYAWMLLIFALTVVYSLACPLITIFGLMYMLMKHFVDKYNIYFAYGPSKIKQRIHATAINFVIASVVLLQASFLLLVILRKGFQEITIYTVIGFMITISFAFAQCFLRWCESWGPIHYQSAKSRAAQSPRKRDAYSQFQYIPDVLRRNTFPAEPRTNVSSCTLADCHESHQVSRARIEINSFVNQADEKDTTILYPNHDDENDSRAKMKS</sequence>
<feature type="region of interest" description="Disordered" evidence="7">
    <location>
        <begin position="22"/>
        <end position="41"/>
    </location>
</feature>
<evidence type="ECO:0000313" key="13">
    <source>
        <dbReference type="Proteomes" id="UP001367676"/>
    </source>
</evidence>
<dbReference type="GO" id="GO:0005227">
    <property type="term" value="F:calcium-activated cation channel activity"/>
    <property type="evidence" value="ECO:0007669"/>
    <property type="project" value="InterPro"/>
</dbReference>
<dbReference type="PANTHER" id="PTHR13018:SF5">
    <property type="entry name" value="RE44586P"/>
    <property type="match status" value="1"/>
</dbReference>
<feature type="region of interest" description="Disordered" evidence="7">
    <location>
        <begin position="822"/>
        <end position="842"/>
    </location>
</feature>
<feature type="transmembrane region" description="Helical" evidence="8">
    <location>
        <begin position="718"/>
        <end position="739"/>
    </location>
</feature>
<organism evidence="12 13">
    <name type="scientific">Parthenolecanium corni</name>
    <dbReference type="NCBI Taxonomy" id="536013"/>
    <lineage>
        <taxon>Eukaryota</taxon>
        <taxon>Metazoa</taxon>
        <taxon>Ecdysozoa</taxon>
        <taxon>Arthropoda</taxon>
        <taxon>Hexapoda</taxon>
        <taxon>Insecta</taxon>
        <taxon>Pterygota</taxon>
        <taxon>Neoptera</taxon>
        <taxon>Paraneoptera</taxon>
        <taxon>Hemiptera</taxon>
        <taxon>Sternorrhyncha</taxon>
        <taxon>Coccoidea</taxon>
        <taxon>Coccidae</taxon>
        <taxon>Parthenolecanium</taxon>
    </lineage>
</organism>
<evidence type="ECO:0000256" key="1">
    <source>
        <dbReference type="ARBA" id="ARBA00004141"/>
    </source>
</evidence>
<keyword evidence="13" id="KW-1185">Reference proteome</keyword>
<dbReference type="InterPro" id="IPR045122">
    <property type="entry name" value="Csc1-like"/>
</dbReference>
<dbReference type="EMBL" id="JBBCAQ010000013">
    <property type="protein sequence ID" value="KAK7600737.1"/>
    <property type="molecule type" value="Genomic_DNA"/>
</dbReference>
<keyword evidence="3" id="KW-0813">Transport</keyword>
<feature type="transmembrane region" description="Helical" evidence="8">
    <location>
        <begin position="634"/>
        <end position="663"/>
    </location>
</feature>
<evidence type="ECO:0000259" key="9">
    <source>
        <dbReference type="Pfam" id="PF02714"/>
    </source>
</evidence>